<name>A0AA39Y745_9PEZI</name>
<dbReference type="AlphaFoldDB" id="A0AA39Y745"/>
<evidence type="ECO:0000256" key="2">
    <source>
        <dbReference type="ARBA" id="ARBA00022737"/>
    </source>
</evidence>
<feature type="compositionally biased region" description="Acidic residues" evidence="5">
    <location>
        <begin position="51"/>
        <end position="82"/>
    </location>
</feature>
<dbReference type="FunFam" id="1.20.1160.11:FF:000003">
    <property type="entry name" value="Paired amphipathic helix SIN3-like protein"/>
    <property type="match status" value="1"/>
</dbReference>
<dbReference type="GO" id="GO:0031930">
    <property type="term" value="P:mitochondria-nucleus signaling pathway"/>
    <property type="evidence" value="ECO:0007669"/>
    <property type="project" value="TreeGrafter"/>
</dbReference>
<evidence type="ECO:0000256" key="5">
    <source>
        <dbReference type="SAM" id="MobiDB-lite"/>
    </source>
</evidence>
<dbReference type="Pfam" id="PF02671">
    <property type="entry name" value="PAH"/>
    <property type="match status" value="1"/>
</dbReference>
<dbReference type="PANTHER" id="PTHR28014">
    <property type="entry name" value="NEGATIVE REGULATOR OF RAS-CAMP PATHWAY"/>
    <property type="match status" value="1"/>
</dbReference>
<evidence type="ECO:0000313" key="8">
    <source>
        <dbReference type="Proteomes" id="UP001175001"/>
    </source>
</evidence>
<keyword evidence="3 4" id="KW-0539">Nucleus</keyword>
<keyword evidence="8" id="KW-1185">Reference proteome</keyword>
<feature type="compositionally biased region" description="Low complexity" evidence="5">
    <location>
        <begin position="125"/>
        <end position="145"/>
    </location>
</feature>
<proteinExistence type="predicted"/>
<feature type="compositionally biased region" description="Basic and acidic residues" evidence="5">
    <location>
        <begin position="87"/>
        <end position="98"/>
    </location>
</feature>
<feature type="region of interest" description="Disordered" evidence="5">
    <location>
        <begin position="1"/>
        <end position="103"/>
    </location>
</feature>
<dbReference type="GO" id="GO:0005634">
    <property type="term" value="C:nucleus"/>
    <property type="evidence" value="ECO:0007669"/>
    <property type="project" value="UniProtKB-SubCell"/>
</dbReference>
<dbReference type="PANTHER" id="PTHR28014:SF1">
    <property type="entry name" value="NEGATIVE REGULATOR OF RAS-CAMP PATHWAY"/>
    <property type="match status" value="1"/>
</dbReference>
<dbReference type="InterPro" id="IPR021711">
    <property type="entry name" value="DUF3295"/>
</dbReference>
<dbReference type="EMBL" id="JAUJDW010000052">
    <property type="protein sequence ID" value="KAK0647278.1"/>
    <property type="molecule type" value="Genomic_DNA"/>
</dbReference>
<dbReference type="PROSITE" id="PS51477">
    <property type="entry name" value="PAH"/>
    <property type="match status" value="1"/>
</dbReference>
<dbReference type="SUPFAM" id="SSF47762">
    <property type="entry name" value="PAH2 domain"/>
    <property type="match status" value="1"/>
</dbReference>
<comment type="subcellular location">
    <subcellularLocation>
        <location evidence="1 4">Nucleus</location>
    </subcellularLocation>
</comment>
<feature type="compositionally biased region" description="Acidic residues" evidence="5">
    <location>
        <begin position="1"/>
        <end position="10"/>
    </location>
</feature>
<reference evidence="7" key="1">
    <citation type="submission" date="2023-06" db="EMBL/GenBank/DDBJ databases">
        <title>Multi-omics analyses reveal the molecular pathogenesis toolkit of Lasiodiplodia hormozganensis, a cross-kingdom pathogen.</title>
        <authorList>
            <person name="Felix C."/>
            <person name="Meneses R."/>
            <person name="Goncalves M.F.M."/>
            <person name="Tilleman L."/>
            <person name="Duarte A.S."/>
            <person name="Jorrin-Novo J.V."/>
            <person name="Van De Peer Y."/>
            <person name="Deforce D."/>
            <person name="Van Nieuwerburgh F."/>
            <person name="Esteves A.C."/>
            <person name="Alves A."/>
        </authorList>
    </citation>
    <scope>NUCLEOTIDE SEQUENCE</scope>
    <source>
        <strain evidence="7">CBS 339.90</strain>
    </source>
</reference>
<evidence type="ECO:0000259" key="6">
    <source>
        <dbReference type="Pfam" id="PF11702"/>
    </source>
</evidence>
<keyword evidence="2" id="KW-0677">Repeat</keyword>
<dbReference type="InterPro" id="IPR003822">
    <property type="entry name" value="PAH"/>
</dbReference>
<evidence type="ECO:0000256" key="4">
    <source>
        <dbReference type="PROSITE-ProRule" id="PRU00810"/>
    </source>
</evidence>
<evidence type="ECO:0000313" key="7">
    <source>
        <dbReference type="EMBL" id="KAK0647278.1"/>
    </source>
</evidence>
<organism evidence="7 8">
    <name type="scientific">Lasiodiplodia hormozganensis</name>
    <dbReference type="NCBI Taxonomy" id="869390"/>
    <lineage>
        <taxon>Eukaryota</taxon>
        <taxon>Fungi</taxon>
        <taxon>Dikarya</taxon>
        <taxon>Ascomycota</taxon>
        <taxon>Pezizomycotina</taxon>
        <taxon>Dothideomycetes</taxon>
        <taxon>Dothideomycetes incertae sedis</taxon>
        <taxon>Botryosphaeriales</taxon>
        <taxon>Botryosphaeriaceae</taxon>
        <taxon>Lasiodiplodia</taxon>
    </lineage>
</organism>
<evidence type="ECO:0000256" key="3">
    <source>
        <dbReference type="ARBA" id="ARBA00023242"/>
    </source>
</evidence>
<dbReference type="Gene3D" id="1.20.1160.11">
    <property type="entry name" value="Paired amphipathic helix"/>
    <property type="match status" value="1"/>
</dbReference>
<comment type="caution">
    <text evidence="7">The sequence shown here is derived from an EMBL/GenBank/DDBJ whole genome shotgun (WGS) entry which is preliminary data.</text>
</comment>
<gene>
    <name evidence="7" type="primary">SIN3_1</name>
    <name evidence="7" type="ORF">DIS24_g7883</name>
</gene>
<evidence type="ECO:0000256" key="1">
    <source>
        <dbReference type="ARBA" id="ARBA00004123"/>
    </source>
</evidence>
<feature type="domain" description="DUF3295" evidence="6">
    <location>
        <begin position="47"/>
        <end position="248"/>
    </location>
</feature>
<sequence length="495" mass="55492">MSGNMNDDEFNSNLDLPRRQQELFVAALNSDSPKSHGNRLAQLSNPHANPDEEDSESDIEDSDESAIEDDDESQWEDSEDENGPSGDNDKVSFQRVDSKPNLTSRRSLLTTLMHEGDRAQALQNAASRSTPALRRSRAASPKRPSVTASSSTHAEIPRSKPIIMTTSKTHTPPALSPRSTRRNMLTTELTESLRKHLLWERQQKNSTNAVLKRRHSSTDATMRNSIAEKSQQSTDAVKADKSFEFATYKYPGEFDNPELMLTLRSRVMLDKTPHNNQAILNQRAKAPQQAQRTNGIEKHDTDEIQEDSITISKEVSQKSHIVGQVYTSDDASRIDHKTSLPPSFPANTSFAGTRAVHVDMKRKILDWMQEYLKEEANGEDADVERGPVEFSHAISYLSKIKNLSSTQPGIFKQFLEILQAYQRGSMPIKDVHAQMTQLLDSAPDLLEEFEQFIPETAAQQPHGHFDFSSTKTANLLGPRAYGGVGYTETREPVFE</sequence>
<dbReference type="InterPro" id="IPR053043">
    <property type="entry name" value="Ras-cAMP_regulatory"/>
</dbReference>
<dbReference type="GO" id="GO:0005737">
    <property type="term" value="C:cytoplasm"/>
    <property type="evidence" value="ECO:0007669"/>
    <property type="project" value="TreeGrafter"/>
</dbReference>
<dbReference type="GO" id="GO:0006808">
    <property type="term" value="P:regulation of nitrogen utilization"/>
    <property type="evidence" value="ECO:0007669"/>
    <property type="project" value="TreeGrafter"/>
</dbReference>
<dbReference type="Pfam" id="PF11702">
    <property type="entry name" value="DUF3295"/>
    <property type="match status" value="1"/>
</dbReference>
<dbReference type="GO" id="GO:0000122">
    <property type="term" value="P:negative regulation of transcription by RNA polymerase II"/>
    <property type="evidence" value="ECO:0007669"/>
    <property type="project" value="TreeGrafter"/>
</dbReference>
<protein>
    <submittedName>
        <fullName evidence="7">Transcriptional regulatory protein SIN3</fullName>
    </submittedName>
</protein>
<accession>A0AA39Y745</accession>
<feature type="region of interest" description="Disordered" evidence="5">
    <location>
        <begin position="123"/>
        <end position="179"/>
    </location>
</feature>
<dbReference type="Proteomes" id="UP001175001">
    <property type="component" value="Unassembled WGS sequence"/>
</dbReference>
<dbReference type="InterPro" id="IPR036600">
    <property type="entry name" value="PAH_sf"/>
</dbReference>